<dbReference type="Proteomes" id="UP001169069">
    <property type="component" value="Unassembled WGS sequence"/>
</dbReference>
<feature type="domain" description="NADP-dependent oxidoreductase" evidence="1">
    <location>
        <begin position="18"/>
        <end position="273"/>
    </location>
</feature>
<keyword evidence="3" id="KW-1185">Reference proteome</keyword>
<accession>A0ABT7QVH4</accession>
<dbReference type="CDD" id="cd19071">
    <property type="entry name" value="AKR_AKR1-5-like"/>
    <property type="match status" value="1"/>
</dbReference>
<reference evidence="2" key="1">
    <citation type="submission" date="2023-01" db="EMBL/GenBank/DDBJ databases">
        <title>Sulfurovum sp. zt1-1 genome assembly.</title>
        <authorList>
            <person name="Wang J."/>
        </authorList>
    </citation>
    <scope>NUCLEOTIDE SEQUENCE</scope>
    <source>
        <strain evidence="2">Zt1-1</strain>
    </source>
</reference>
<organism evidence="2 3">
    <name type="scientific">Sulfurovum zhangzhouensis</name>
    <dbReference type="NCBI Taxonomy" id="3019067"/>
    <lineage>
        <taxon>Bacteria</taxon>
        <taxon>Pseudomonadati</taxon>
        <taxon>Campylobacterota</taxon>
        <taxon>Epsilonproteobacteria</taxon>
        <taxon>Campylobacterales</taxon>
        <taxon>Sulfurovaceae</taxon>
        <taxon>Sulfurovum</taxon>
    </lineage>
</organism>
<dbReference type="EMBL" id="JAQIBD010000001">
    <property type="protein sequence ID" value="MDM5270844.1"/>
    <property type="molecule type" value="Genomic_DNA"/>
</dbReference>
<dbReference type="SUPFAM" id="SSF51430">
    <property type="entry name" value="NAD(P)-linked oxidoreductase"/>
    <property type="match status" value="1"/>
</dbReference>
<dbReference type="PANTHER" id="PTHR43827">
    <property type="entry name" value="2,5-DIKETO-D-GLUCONIC ACID REDUCTASE"/>
    <property type="match status" value="1"/>
</dbReference>
<name>A0ABT7QVH4_9BACT</name>
<gene>
    <name evidence="2" type="ORF">PGH07_01480</name>
</gene>
<comment type="caution">
    <text evidence="2">The sequence shown here is derived from an EMBL/GenBank/DDBJ whole genome shotgun (WGS) entry which is preliminary data.</text>
</comment>
<dbReference type="InterPro" id="IPR036812">
    <property type="entry name" value="NAD(P)_OxRdtase_dom_sf"/>
</dbReference>
<proteinExistence type="predicted"/>
<evidence type="ECO:0000313" key="3">
    <source>
        <dbReference type="Proteomes" id="UP001169069"/>
    </source>
</evidence>
<sequence length="275" mass="31690">MQEKSNTTLMPSIIYGTAWKKEQTTRLVLDALEAGFRGIDTACQPKHYSEALVGDAIVLSGIDRRDLYIQTKFTPVEGHDPNTIPYDKDASLFEQVLQSFEVSKQNLKSDYVDALILHSPLFPFSNLLEVWRAMEKIYETDGAKMLGISNCYDLSVLKRLYDEARIKPSIVQNRFYEQSDYDTELRQWCKEHHIAYESFWSLTANPHILNSDTIIKLAIKYRKTQPQIFFAYLISQGITPLSGTTSKEHMSEDLEANKIVLEREEIEQISSLLRH</sequence>
<dbReference type="InterPro" id="IPR023210">
    <property type="entry name" value="NADP_OxRdtase_dom"/>
</dbReference>
<dbReference type="Gene3D" id="3.20.20.100">
    <property type="entry name" value="NADP-dependent oxidoreductase domain"/>
    <property type="match status" value="1"/>
</dbReference>
<evidence type="ECO:0000313" key="2">
    <source>
        <dbReference type="EMBL" id="MDM5270844.1"/>
    </source>
</evidence>
<protein>
    <submittedName>
        <fullName evidence="2">Aldo/keto reductase</fullName>
    </submittedName>
</protein>
<dbReference type="Pfam" id="PF00248">
    <property type="entry name" value="Aldo_ket_red"/>
    <property type="match status" value="1"/>
</dbReference>
<evidence type="ECO:0000259" key="1">
    <source>
        <dbReference type="Pfam" id="PF00248"/>
    </source>
</evidence>
<dbReference type="RefSeq" id="WP_289412120.1">
    <property type="nucleotide sequence ID" value="NZ_JAQIBD010000001.1"/>
</dbReference>
<dbReference type="PRINTS" id="PR00069">
    <property type="entry name" value="ALDKETRDTASE"/>
</dbReference>
<dbReference type="InterPro" id="IPR020471">
    <property type="entry name" value="AKR"/>
</dbReference>
<dbReference type="PANTHER" id="PTHR43827:SF8">
    <property type="entry name" value="ALDO_KETO REDUCTASE FAMILY PROTEIN"/>
    <property type="match status" value="1"/>
</dbReference>